<dbReference type="Proteomes" id="UP000030676">
    <property type="component" value="Unassembled WGS sequence"/>
</dbReference>
<dbReference type="EMBL" id="KK033277">
    <property type="protein sequence ID" value="EXL68915.1"/>
    <property type="molecule type" value="Genomic_DNA"/>
</dbReference>
<accession>X0HAP9</accession>
<name>X0HAP9_FUSOX</name>
<dbReference type="HOGENOM" id="CLU_3377142_0_0_1"/>
<reference evidence="1" key="2">
    <citation type="submission" date="2014-03" db="EMBL/GenBank/DDBJ databases">
        <title>The Genome Annotation of Fusarium oxysporum PHW808.</title>
        <authorList>
            <consortium name="The Broad Institute Genomics Platform"/>
            <person name="Ma L.-J."/>
            <person name="Corby-Kistler H."/>
            <person name="Broz K."/>
            <person name="Gale L.R."/>
            <person name="Jonkers W."/>
            <person name="O'Donnell K."/>
            <person name="Ploetz R."/>
            <person name="Steinberg C."/>
            <person name="Schwartz D.C."/>
            <person name="VanEtten H."/>
            <person name="Zhou S."/>
            <person name="Young S.K."/>
            <person name="Zeng Q."/>
            <person name="Gargeya S."/>
            <person name="Fitzgerald M."/>
            <person name="Abouelleil A."/>
            <person name="Alvarado L."/>
            <person name="Chapman S.B."/>
            <person name="Gainer-Dewar J."/>
            <person name="Goldberg J."/>
            <person name="Griggs A."/>
            <person name="Gujja S."/>
            <person name="Hansen M."/>
            <person name="Howarth C."/>
            <person name="Imamovic A."/>
            <person name="Ireland A."/>
            <person name="Larimer J."/>
            <person name="McCowan C."/>
            <person name="Murphy C."/>
            <person name="Pearson M."/>
            <person name="Poon T.W."/>
            <person name="Priest M."/>
            <person name="Roberts A."/>
            <person name="Saif S."/>
            <person name="Shea T."/>
            <person name="Sykes S."/>
            <person name="Wortman J."/>
            <person name="Nusbaum C."/>
            <person name="Birren B."/>
        </authorList>
    </citation>
    <scope>NUCLEOTIDE SEQUENCE</scope>
    <source>
        <strain evidence="1">54008</strain>
    </source>
</reference>
<evidence type="ECO:0000313" key="1">
    <source>
        <dbReference type="EMBL" id="EXL68915.1"/>
    </source>
</evidence>
<reference evidence="1" key="1">
    <citation type="submission" date="2011-11" db="EMBL/GenBank/DDBJ databases">
        <title>The Genome Sequence of Fusarium oxysporum PHW808.</title>
        <authorList>
            <consortium name="The Broad Institute Genome Sequencing Platform"/>
            <person name="Ma L.-J."/>
            <person name="Gale L.R."/>
            <person name="Schwartz D.C."/>
            <person name="Zhou S."/>
            <person name="Corby-Kistler H."/>
            <person name="Young S.K."/>
            <person name="Zeng Q."/>
            <person name="Gargeya S."/>
            <person name="Fitzgerald M."/>
            <person name="Haas B."/>
            <person name="Abouelleil A."/>
            <person name="Alvarado L."/>
            <person name="Arachchi H.M."/>
            <person name="Berlin A."/>
            <person name="Brown A."/>
            <person name="Chapman S.B."/>
            <person name="Chen Z."/>
            <person name="Dunbar C."/>
            <person name="Freedman E."/>
            <person name="Gearin G."/>
            <person name="Goldberg J."/>
            <person name="Griggs A."/>
            <person name="Gujja S."/>
            <person name="Heiman D."/>
            <person name="Howarth C."/>
            <person name="Larson L."/>
            <person name="Lui A."/>
            <person name="MacDonald P.J.P."/>
            <person name="Montmayeur A."/>
            <person name="Murphy C."/>
            <person name="Neiman D."/>
            <person name="Pearson M."/>
            <person name="Priest M."/>
            <person name="Roberts A."/>
            <person name="Saif S."/>
            <person name="Shea T."/>
            <person name="Shenoy N."/>
            <person name="Sisk P."/>
            <person name="Stolte C."/>
            <person name="Sykes S."/>
            <person name="Wortman J."/>
            <person name="Nusbaum C."/>
            <person name="Birren B."/>
        </authorList>
    </citation>
    <scope>NUCLEOTIDE SEQUENCE [LARGE SCALE GENOMIC DNA]</scope>
    <source>
        <strain evidence="1">54008</strain>
    </source>
</reference>
<gene>
    <name evidence="1" type="ORF">FOPG_15043</name>
</gene>
<organism evidence="1">
    <name type="scientific">Fusarium oxysporum f. sp. conglutinans race 2 54008</name>
    <dbReference type="NCBI Taxonomy" id="1089457"/>
    <lineage>
        <taxon>Eukaryota</taxon>
        <taxon>Fungi</taxon>
        <taxon>Dikarya</taxon>
        <taxon>Ascomycota</taxon>
        <taxon>Pezizomycotina</taxon>
        <taxon>Sordariomycetes</taxon>
        <taxon>Hypocreomycetidae</taxon>
        <taxon>Hypocreales</taxon>
        <taxon>Nectriaceae</taxon>
        <taxon>Fusarium</taxon>
        <taxon>Fusarium oxysporum species complex</taxon>
    </lineage>
</organism>
<proteinExistence type="predicted"/>
<protein>
    <submittedName>
        <fullName evidence="1">Uncharacterized protein</fullName>
    </submittedName>
</protein>
<dbReference type="AlphaFoldDB" id="X0HAP9"/>
<sequence length="34" mass="3814">MKMLAFWVPTGHARGAPWLPVPQVILVDITRSPQ</sequence>